<dbReference type="InterPro" id="IPR051544">
    <property type="entry name" value="TPS_OM_transporter"/>
</dbReference>
<dbReference type="EMBL" id="SACT01000002">
    <property type="protein sequence ID" value="RVT52715.1"/>
    <property type="molecule type" value="Genomic_DNA"/>
</dbReference>
<reference evidence="8 9" key="1">
    <citation type="submission" date="2019-01" db="EMBL/GenBank/DDBJ databases">
        <authorList>
            <person name="Chen W.-M."/>
        </authorList>
    </citation>
    <scope>NUCLEOTIDE SEQUENCE [LARGE SCALE GENOMIC DNA]</scope>
    <source>
        <strain evidence="8 9">ICH-3</strain>
    </source>
</reference>
<keyword evidence="3" id="KW-0998">Cell outer membrane</keyword>
<feature type="chain" id="PRO_5019231753" evidence="5">
    <location>
        <begin position="31"/>
        <end position="553"/>
    </location>
</feature>
<accession>A0A437JYK9</accession>
<keyword evidence="5" id="KW-0732">Signal</keyword>
<dbReference type="InterPro" id="IPR013686">
    <property type="entry name" value="Polypept-transport_assoc_ShlB"/>
</dbReference>
<keyword evidence="1" id="KW-1134">Transmembrane beta strand</keyword>
<dbReference type="PANTHER" id="PTHR34597">
    <property type="entry name" value="SLR1661 PROTEIN"/>
    <property type="match status" value="1"/>
</dbReference>
<dbReference type="AlphaFoldDB" id="A0A437JYK9"/>
<feature type="domain" description="Haemolysin activator HlyB C-terminal" evidence="6">
    <location>
        <begin position="213"/>
        <end position="488"/>
    </location>
</feature>
<gene>
    <name evidence="8" type="ORF">ENE75_09880</name>
</gene>
<dbReference type="Gene3D" id="2.40.160.50">
    <property type="entry name" value="membrane protein fhac: a member of the omp85/tpsb transporter family"/>
    <property type="match status" value="1"/>
</dbReference>
<feature type="region of interest" description="Disordered" evidence="4">
    <location>
        <begin position="39"/>
        <end position="64"/>
    </location>
</feature>
<name>A0A437JYK9_9BURK</name>
<keyword evidence="2" id="KW-0812">Transmembrane</keyword>
<evidence type="ECO:0000256" key="4">
    <source>
        <dbReference type="SAM" id="MobiDB-lite"/>
    </source>
</evidence>
<evidence type="ECO:0000256" key="1">
    <source>
        <dbReference type="ARBA" id="ARBA00022452"/>
    </source>
</evidence>
<dbReference type="Pfam" id="PF03865">
    <property type="entry name" value="ShlB"/>
    <property type="match status" value="1"/>
</dbReference>
<dbReference type="Proteomes" id="UP000288178">
    <property type="component" value="Unassembled WGS sequence"/>
</dbReference>
<evidence type="ECO:0000259" key="7">
    <source>
        <dbReference type="Pfam" id="PF08479"/>
    </source>
</evidence>
<proteinExistence type="predicted"/>
<comment type="caution">
    <text evidence="8">The sequence shown here is derived from an EMBL/GenBank/DDBJ whole genome shotgun (WGS) entry which is preliminary data.</text>
</comment>
<protein>
    <submittedName>
        <fullName evidence="8">ShlB/FhaC/HecB family hemolysin secretion/activation protein</fullName>
    </submittedName>
</protein>
<feature type="signal peptide" evidence="5">
    <location>
        <begin position="1"/>
        <end position="30"/>
    </location>
</feature>
<evidence type="ECO:0000256" key="3">
    <source>
        <dbReference type="ARBA" id="ARBA00023237"/>
    </source>
</evidence>
<evidence type="ECO:0000313" key="8">
    <source>
        <dbReference type="EMBL" id="RVT52715.1"/>
    </source>
</evidence>
<dbReference type="PANTHER" id="PTHR34597:SF1">
    <property type="entry name" value="HEME_HEMOPEXIN TRANSPORTER PROTEIN HUXB"/>
    <property type="match status" value="1"/>
</dbReference>
<evidence type="ECO:0000256" key="5">
    <source>
        <dbReference type="SAM" id="SignalP"/>
    </source>
</evidence>
<keyword evidence="9" id="KW-1185">Reference proteome</keyword>
<feature type="domain" description="Polypeptide-transport-associated ShlB-type" evidence="7">
    <location>
        <begin position="75"/>
        <end position="149"/>
    </location>
</feature>
<dbReference type="GO" id="GO:0008320">
    <property type="term" value="F:protein transmembrane transporter activity"/>
    <property type="evidence" value="ECO:0007669"/>
    <property type="project" value="TreeGrafter"/>
</dbReference>
<dbReference type="Gene3D" id="3.10.20.310">
    <property type="entry name" value="membrane protein fhac"/>
    <property type="match status" value="1"/>
</dbReference>
<dbReference type="InterPro" id="IPR005565">
    <property type="entry name" value="Hemolysn_activator_HlyB_C"/>
</dbReference>
<dbReference type="GO" id="GO:0046819">
    <property type="term" value="P:protein secretion by the type V secretion system"/>
    <property type="evidence" value="ECO:0007669"/>
    <property type="project" value="TreeGrafter"/>
</dbReference>
<sequence length="553" mass="58021">MAPTSMPALRLNPLLLAVALVPAALAPAMAQTGAGPLLQQQRQDNRPLQPPAPAPQVLEAPARPTVEMPEGTTVKVEGFRITGARSYPVPELDALLRPWVGRTLDLKGLNEAAGALTRRYQADGHLLSYAYLPAQKVAAGIVEIAVLEGQIAAVQVVTAQEVRLRDAVVQAHTAGLTQAQPVLQPEVERQLLLLNDIPGVVARGTLTPGASTGTADVVVSVAEDEPLALRVQADNHGSRSSGEYRAGLQMQLRDLSGWGDATTLQATVSNGGGLVSGSIGTRVPVGGDGWHVGASLSRLTYDLSGDFAALGATGVATTASLSLEWPMVRRMQANLWLEAAMDYKRLNDEVRLIGQENQRASRLGQLSARGDLQDGLFGGGASVASAALWVGELRAGDAGRSSFKKAQLQLARQQAVWGPVSAYARVLAQYTGRALDSSEKLSLAGPTGVRAYAPGEASVDIGRLWSAELRYGLAHLGGQMTLSLFHDAASGTRVRGAVLDDNDVRLRATGVGLQWTGGDLGVSASLAWRGGRVPTAEGGDPKPRVYLQLFATP</sequence>
<organism evidence="8 9">
    <name type="scientific">Rubrivivax albus</name>
    <dbReference type="NCBI Taxonomy" id="2499835"/>
    <lineage>
        <taxon>Bacteria</taxon>
        <taxon>Pseudomonadati</taxon>
        <taxon>Pseudomonadota</taxon>
        <taxon>Betaproteobacteria</taxon>
        <taxon>Burkholderiales</taxon>
        <taxon>Sphaerotilaceae</taxon>
        <taxon>Rubrivivax</taxon>
    </lineage>
</organism>
<evidence type="ECO:0000259" key="6">
    <source>
        <dbReference type="Pfam" id="PF03865"/>
    </source>
</evidence>
<evidence type="ECO:0000313" key="9">
    <source>
        <dbReference type="Proteomes" id="UP000288178"/>
    </source>
</evidence>
<evidence type="ECO:0000256" key="2">
    <source>
        <dbReference type="ARBA" id="ARBA00022692"/>
    </source>
</evidence>
<keyword evidence="1" id="KW-0472">Membrane</keyword>
<dbReference type="GO" id="GO:0098046">
    <property type="term" value="C:type V protein secretion system complex"/>
    <property type="evidence" value="ECO:0007669"/>
    <property type="project" value="TreeGrafter"/>
</dbReference>
<dbReference type="Pfam" id="PF08479">
    <property type="entry name" value="POTRA_2"/>
    <property type="match status" value="1"/>
</dbReference>